<dbReference type="InterPro" id="IPR057073">
    <property type="entry name" value="EGF_integrin_2"/>
</dbReference>
<proteinExistence type="predicted"/>
<evidence type="ECO:0000256" key="1">
    <source>
        <dbReference type="ARBA" id="ARBA00022729"/>
    </source>
</evidence>
<dbReference type="AlphaFoldDB" id="A0A212F640"/>
<organism evidence="5 6">
    <name type="scientific">Danaus plexippus plexippus</name>
    <dbReference type="NCBI Taxonomy" id="278856"/>
    <lineage>
        <taxon>Eukaryota</taxon>
        <taxon>Metazoa</taxon>
        <taxon>Ecdysozoa</taxon>
        <taxon>Arthropoda</taxon>
        <taxon>Hexapoda</taxon>
        <taxon>Insecta</taxon>
        <taxon>Pterygota</taxon>
        <taxon>Neoptera</taxon>
        <taxon>Endopterygota</taxon>
        <taxon>Lepidoptera</taxon>
        <taxon>Glossata</taxon>
        <taxon>Ditrysia</taxon>
        <taxon>Papilionoidea</taxon>
        <taxon>Nymphalidae</taxon>
        <taxon>Danainae</taxon>
        <taxon>Danaini</taxon>
        <taxon>Danaina</taxon>
        <taxon>Danaus</taxon>
        <taxon>Danaus</taxon>
    </lineage>
</organism>
<dbReference type="eggNOG" id="ENOG502TC5D">
    <property type="taxonomic scope" value="Eukaryota"/>
</dbReference>
<evidence type="ECO:0000259" key="4">
    <source>
        <dbReference type="Pfam" id="PF23105"/>
    </source>
</evidence>
<dbReference type="Gene3D" id="2.10.25.10">
    <property type="entry name" value="Laminin"/>
    <property type="match status" value="1"/>
</dbReference>
<protein>
    <submittedName>
        <fullName evidence="5">Integrin beta-PS</fullName>
    </submittedName>
</protein>
<dbReference type="PROSITE" id="PS00243">
    <property type="entry name" value="I_EGF_1"/>
    <property type="match status" value="1"/>
</dbReference>
<evidence type="ECO:0000313" key="6">
    <source>
        <dbReference type="Proteomes" id="UP000007151"/>
    </source>
</evidence>
<keyword evidence="6" id="KW-1185">Reference proteome</keyword>
<dbReference type="Pfam" id="PF23105">
    <property type="entry name" value="EGF_integrin"/>
    <property type="match status" value="1"/>
</dbReference>
<dbReference type="InterPro" id="IPR057243">
    <property type="entry name" value="Integrin_I-EGF_CS"/>
</dbReference>
<keyword evidence="3" id="KW-1015">Disulfide bond</keyword>
<dbReference type="KEGG" id="dpl:KGM_205056"/>
<gene>
    <name evidence="5" type="ORF">KGM_205056</name>
</gene>
<keyword evidence="2" id="KW-0677">Repeat</keyword>
<dbReference type="EMBL" id="AGBW02010077">
    <property type="protein sequence ID" value="OWR49205.1"/>
    <property type="molecule type" value="Genomic_DNA"/>
</dbReference>
<comment type="caution">
    <text evidence="5">The sequence shown here is derived from an EMBL/GenBank/DDBJ whole genome shotgun (WGS) entry which is preliminary data.</text>
</comment>
<keyword evidence="1" id="KW-0732">Signal</keyword>
<evidence type="ECO:0000256" key="3">
    <source>
        <dbReference type="ARBA" id="ARBA00023157"/>
    </source>
</evidence>
<dbReference type="Proteomes" id="UP000007151">
    <property type="component" value="Unassembled WGS sequence"/>
</dbReference>
<evidence type="ECO:0000313" key="5">
    <source>
        <dbReference type="EMBL" id="OWR49205.1"/>
    </source>
</evidence>
<name>A0A212F640_DANPL</name>
<dbReference type="GO" id="GO:0007229">
    <property type="term" value="P:integrin-mediated signaling pathway"/>
    <property type="evidence" value="ECO:0007669"/>
    <property type="project" value="UniProtKB-KW"/>
</dbReference>
<sequence length="122" mass="13516">MCFSAHLPLYENYCEKQRINHTDYGMSFEDNAECACSGDKIMSDCQPPESTGPECSGRGSCVCGRCFCDEQPDPENPSKTIMGDYCEYDNFSCSGPKCNEGPYSIHDLTAYEDNVTSSWGNP</sequence>
<reference evidence="5 6" key="1">
    <citation type="journal article" date="2011" name="Cell">
        <title>The monarch butterfly genome yields insights into long-distance migration.</title>
        <authorList>
            <person name="Zhan S."/>
            <person name="Merlin C."/>
            <person name="Boore J.L."/>
            <person name="Reppert S.M."/>
        </authorList>
    </citation>
    <scope>NUCLEOTIDE SEQUENCE [LARGE SCALE GENOMIC DNA]</scope>
    <source>
        <strain evidence="5">F-2</strain>
    </source>
</reference>
<keyword evidence="5" id="KW-0401">Integrin</keyword>
<feature type="domain" description="Integrin beta epidermal growth factor-like" evidence="4">
    <location>
        <begin position="42"/>
        <end position="87"/>
    </location>
</feature>
<accession>A0A212F640</accession>
<dbReference type="STRING" id="278856.A0A212F640"/>
<evidence type="ECO:0000256" key="2">
    <source>
        <dbReference type="ARBA" id="ARBA00022737"/>
    </source>
</evidence>